<sequence>MKLRRTVAAGVASTALAAVAAAVPVPPAEARWSFHDSAVGEVVVAPDGATRADTCRGRLRAVAGWATFVDVGGGQDPATVPVPPDAFSPVRYQVWEAPAGFDGFDSASLDQDTGGVVFTDAEGVAHPARLAGSATTPARSAVETPRPAGGDPGRSDNYVFTTAPFSVALTGVRTGDLLGLAPRGSGGGIFVELRAVDCGLPVRGARVDLLPGSTENVVQPHVAADLLPVRIFGSPRLQVRQLERVRLGEAAPVAVRAPRDHDRDGRADRVYLFAQGDTDIQCVDRGVVVTGRAGDRERISARSPIVTAGCSG</sequence>
<feature type="signal peptide" evidence="2">
    <location>
        <begin position="1"/>
        <end position="20"/>
    </location>
</feature>
<reference evidence="3 4" key="1">
    <citation type="submission" date="2021-05" db="EMBL/GenBank/DDBJ databases">
        <title>Complete genome of Nocardioides aquaticus KCTC 9944T isolated from meromictic and hypersaline Ekho Lake, Antarctica.</title>
        <authorList>
            <person name="Hwang K."/>
            <person name="Kim K.M."/>
            <person name="Choe H."/>
        </authorList>
    </citation>
    <scope>NUCLEOTIDE SEQUENCE [LARGE SCALE GENOMIC DNA]</scope>
    <source>
        <strain evidence="3 4">KCTC 9944</strain>
    </source>
</reference>
<gene>
    <name evidence="3" type="ORF">ENKNEFLB_02610</name>
</gene>
<dbReference type="PROSITE" id="PS51318">
    <property type="entry name" value="TAT"/>
    <property type="match status" value="1"/>
</dbReference>
<protein>
    <recommendedName>
        <fullName evidence="5">VCBS repeat-containing protein</fullName>
    </recommendedName>
</protein>
<evidence type="ECO:0000256" key="1">
    <source>
        <dbReference type="SAM" id="MobiDB-lite"/>
    </source>
</evidence>
<evidence type="ECO:0008006" key="5">
    <source>
        <dbReference type="Google" id="ProtNLM"/>
    </source>
</evidence>
<dbReference type="Proteomes" id="UP000679307">
    <property type="component" value="Chromosome"/>
</dbReference>
<evidence type="ECO:0000256" key="2">
    <source>
        <dbReference type="SAM" id="SignalP"/>
    </source>
</evidence>
<evidence type="ECO:0000313" key="4">
    <source>
        <dbReference type="Proteomes" id="UP000679307"/>
    </source>
</evidence>
<feature type="region of interest" description="Disordered" evidence="1">
    <location>
        <begin position="130"/>
        <end position="156"/>
    </location>
</feature>
<keyword evidence="4" id="KW-1185">Reference proteome</keyword>
<organism evidence="3 4">
    <name type="scientific">Nocardioides aquaticus</name>
    <dbReference type="NCBI Taxonomy" id="160826"/>
    <lineage>
        <taxon>Bacteria</taxon>
        <taxon>Bacillati</taxon>
        <taxon>Actinomycetota</taxon>
        <taxon>Actinomycetes</taxon>
        <taxon>Propionibacteriales</taxon>
        <taxon>Nocardioidaceae</taxon>
        <taxon>Nocardioides</taxon>
    </lineage>
</organism>
<keyword evidence="2" id="KW-0732">Signal</keyword>
<proteinExistence type="predicted"/>
<evidence type="ECO:0000313" key="3">
    <source>
        <dbReference type="EMBL" id="QVT80219.1"/>
    </source>
</evidence>
<accession>A0ABX8EI95</accession>
<dbReference type="InterPro" id="IPR006311">
    <property type="entry name" value="TAT_signal"/>
</dbReference>
<dbReference type="EMBL" id="CP075371">
    <property type="protein sequence ID" value="QVT80219.1"/>
    <property type="molecule type" value="Genomic_DNA"/>
</dbReference>
<feature type="chain" id="PRO_5045304974" description="VCBS repeat-containing protein" evidence="2">
    <location>
        <begin position="21"/>
        <end position="312"/>
    </location>
</feature>
<name>A0ABX8EI95_9ACTN</name>
<dbReference type="RefSeq" id="WP_214055799.1">
    <property type="nucleotide sequence ID" value="NZ_BAAAHS010000088.1"/>
</dbReference>